<feature type="compositionally biased region" description="Polar residues" evidence="1">
    <location>
        <begin position="25"/>
        <end position="34"/>
    </location>
</feature>
<gene>
    <name evidence="2" type="ORF">P7K49_032349</name>
</gene>
<accession>A0ABQ9TY00</accession>
<comment type="caution">
    <text evidence="2">The sequence shown here is derived from an EMBL/GenBank/DDBJ whole genome shotgun (WGS) entry which is preliminary data.</text>
</comment>
<keyword evidence="3" id="KW-1185">Reference proteome</keyword>
<sequence length="181" mass="19864">MNLPRAAAPPRDPSFPVGHRRPTGSLRSPSSITEVKSRPWMPPDEGPEIKDFIQKETPQGEPRGVSTKRANAAAGSNTSQNHLFAPLECDSRDSVLSLKAQVKVLTPFPIFTGLRHRIRTGHSLLEVSGSADLMQPRVQEELNLEHTEGDGPGDFRSRRIRMDLLQNRGSVAEGRLGSSDL</sequence>
<evidence type="ECO:0000313" key="2">
    <source>
        <dbReference type="EMBL" id="KAK2089683.1"/>
    </source>
</evidence>
<feature type="region of interest" description="Disordered" evidence="1">
    <location>
        <begin position="1"/>
        <end position="77"/>
    </location>
</feature>
<dbReference type="Proteomes" id="UP001266305">
    <property type="component" value="Unassembled WGS sequence"/>
</dbReference>
<proteinExistence type="predicted"/>
<evidence type="ECO:0000256" key="1">
    <source>
        <dbReference type="SAM" id="MobiDB-lite"/>
    </source>
</evidence>
<dbReference type="EMBL" id="JASSZA010000018">
    <property type="protein sequence ID" value="KAK2089683.1"/>
    <property type="molecule type" value="Genomic_DNA"/>
</dbReference>
<protein>
    <submittedName>
        <fullName evidence="2">Uncharacterized protein</fullName>
    </submittedName>
</protein>
<evidence type="ECO:0000313" key="3">
    <source>
        <dbReference type="Proteomes" id="UP001266305"/>
    </source>
</evidence>
<name>A0ABQ9TY00_SAGOE</name>
<reference evidence="2 3" key="1">
    <citation type="submission" date="2023-05" db="EMBL/GenBank/DDBJ databases">
        <title>B98-5 Cell Line De Novo Hybrid Assembly: An Optical Mapping Approach.</title>
        <authorList>
            <person name="Kananen K."/>
            <person name="Auerbach J.A."/>
            <person name="Kautto E."/>
            <person name="Blachly J.S."/>
        </authorList>
    </citation>
    <scope>NUCLEOTIDE SEQUENCE [LARGE SCALE GENOMIC DNA]</scope>
    <source>
        <strain evidence="2">B95-8</strain>
        <tissue evidence="2">Cell line</tissue>
    </source>
</reference>
<organism evidence="2 3">
    <name type="scientific">Saguinus oedipus</name>
    <name type="common">Cotton-top tamarin</name>
    <name type="synonym">Oedipomidas oedipus</name>
    <dbReference type="NCBI Taxonomy" id="9490"/>
    <lineage>
        <taxon>Eukaryota</taxon>
        <taxon>Metazoa</taxon>
        <taxon>Chordata</taxon>
        <taxon>Craniata</taxon>
        <taxon>Vertebrata</taxon>
        <taxon>Euteleostomi</taxon>
        <taxon>Mammalia</taxon>
        <taxon>Eutheria</taxon>
        <taxon>Euarchontoglires</taxon>
        <taxon>Primates</taxon>
        <taxon>Haplorrhini</taxon>
        <taxon>Platyrrhini</taxon>
        <taxon>Cebidae</taxon>
        <taxon>Callitrichinae</taxon>
        <taxon>Saguinus</taxon>
    </lineage>
</organism>